<feature type="transmembrane region" description="Helical" evidence="6">
    <location>
        <begin position="357"/>
        <end position="376"/>
    </location>
</feature>
<reference evidence="8 9" key="1">
    <citation type="journal article" date="2007" name="Science">
        <title>Sea anemone genome reveals ancestral eumetazoan gene repertoire and genomic organization.</title>
        <authorList>
            <person name="Putnam N.H."/>
            <person name="Srivastava M."/>
            <person name="Hellsten U."/>
            <person name="Dirks B."/>
            <person name="Chapman J."/>
            <person name="Salamov A."/>
            <person name="Terry A."/>
            <person name="Shapiro H."/>
            <person name="Lindquist E."/>
            <person name="Kapitonov V.V."/>
            <person name="Jurka J."/>
            <person name="Genikhovich G."/>
            <person name="Grigoriev I.V."/>
            <person name="Lucas S.M."/>
            <person name="Steele R.E."/>
            <person name="Finnerty J.R."/>
            <person name="Technau U."/>
            <person name="Martindale M.Q."/>
            <person name="Rokhsar D.S."/>
        </authorList>
    </citation>
    <scope>NUCLEOTIDE SEQUENCE [LARGE SCALE GENOMIC DNA]</scope>
    <source>
        <strain evidence="9">CH2 X CH6</strain>
    </source>
</reference>
<feature type="transmembrane region" description="Helical" evidence="6">
    <location>
        <begin position="294"/>
        <end position="319"/>
    </location>
</feature>
<feature type="transmembrane region" description="Helical" evidence="6">
    <location>
        <begin position="73"/>
        <end position="91"/>
    </location>
</feature>
<keyword evidence="4 6" id="KW-1133">Transmembrane helix</keyword>
<organism evidence="8 9">
    <name type="scientific">Nematostella vectensis</name>
    <name type="common">Starlet sea anemone</name>
    <dbReference type="NCBI Taxonomy" id="45351"/>
    <lineage>
        <taxon>Eukaryota</taxon>
        <taxon>Metazoa</taxon>
        <taxon>Cnidaria</taxon>
        <taxon>Anthozoa</taxon>
        <taxon>Hexacorallia</taxon>
        <taxon>Actiniaria</taxon>
        <taxon>Edwardsiidae</taxon>
        <taxon>Nematostella</taxon>
    </lineage>
</organism>
<feature type="transmembrane region" description="Helical" evidence="6">
    <location>
        <begin position="388"/>
        <end position="407"/>
    </location>
</feature>
<dbReference type="Gene3D" id="1.20.1250.20">
    <property type="entry name" value="MFS general substrate transporter like domains"/>
    <property type="match status" value="2"/>
</dbReference>
<comment type="subcellular location">
    <subcellularLocation>
        <location evidence="1">Membrane</location>
        <topology evidence="1">Multi-pass membrane protein</topology>
    </subcellularLocation>
</comment>
<evidence type="ECO:0000313" key="8">
    <source>
        <dbReference type="EMBL" id="EDO47060.1"/>
    </source>
</evidence>
<evidence type="ECO:0000256" key="4">
    <source>
        <dbReference type="ARBA" id="ARBA00022989"/>
    </source>
</evidence>
<dbReference type="OrthoDB" id="10029266at2759"/>
<evidence type="ECO:0000256" key="2">
    <source>
        <dbReference type="ARBA" id="ARBA00005241"/>
    </source>
</evidence>
<dbReference type="InterPro" id="IPR051717">
    <property type="entry name" value="MFS_MFSD6"/>
</dbReference>
<keyword evidence="9" id="KW-1185">Reference proteome</keyword>
<evidence type="ECO:0000256" key="6">
    <source>
        <dbReference type="SAM" id="Phobius"/>
    </source>
</evidence>
<protein>
    <recommendedName>
        <fullName evidence="7">Major facilitator superfamily associated domain-containing protein</fullName>
    </recommendedName>
</protein>
<sequence>MDEEKMELLNAPKTVTFKKQAHRSKLSRFCSINRSTLRYKVFYFAQQLSAATILTFMSVFFRYMGMSATQTGVLIGLRPFVRLLAAPMWGIIADKTGRYRCILLMNIVLSVIIYFSLTGVLAVHEYDTARMNVTQPVSPTKGHNTTALMDGVLEASKYHPYLTNSQTFWLLLVIVLCGDVFYAPILPVMDATVTYWEGSQNFGKQRMFDALGFSLGSLLSGLAMDKTAGMDYFGIGNNGVSSWTPNYMTSFFMYLGGGIFMISVTSIMKFNVIMKERNEFPLDQLKNLLKSGPVLVFLVVAVLLGLINSAATWYVYWFVQDLGGTQFNVGLTETIMSLSQAFFYYPGNVLEGRIGITWFMALVCIVYGIQLVIYSFMHSPWLILLVEIPHGFTYCAMQIICTTYASATAPKGLSATLQTVVYSTHFGLGWCLGSFIGGHCYEKYGARNLFRGLAVACVVMLFPIAILRVLIKKRAKSGEQVFITDAVRTVEYEYIRGDYSRSSYVR</sequence>
<feature type="transmembrane region" description="Helical" evidence="6">
    <location>
        <begin position="207"/>
        <end position="224"/>
    </location>
</feature>
<evidence type="ECO:0000259" key="7">
    <source>
        <dbReference type="Pfam" id="PF12832"/>
    </source>
</evidence>
<evidence type="ECO:0000256" key="5">
    <source>
        <dbReference type="ARBA" id="ARBA00023136"/>
    </source>
</evidence>
<feature type="transmembrane region" description="Helical" evidence="6">
    <location>
        <begin position="168"/>
        <end position="186"/>
    </location>
</feature>
<keyword evidence="3 6" id="KW-0812">Transmembrane</keyword>
<evidence type="ECO:0000256" key="3">
    <source>
        <dbReference type="ARBA" id="ARBA00022692"/>
    </source>
</evidence>
<evidence type="ECO:0000313" key="9">
    <source>
        <dbReference type="Proteomes" id="UP000001593"/>
    </source>
</evidence>
<dbReference type="eggNOG" id="KOG3762">
    <property type="taxonomic scope" value="Eukaryota"/>
</dbReference>
<dbReference type="EMBL" id="DS469522">
    <property type="protein sequence ID" value="EDO47060.1"/>
    <property type="molecule type" value="Genomic_DNA"/>
</dbReference>
<feature type="transmembrane region" description="Helical" evidence="6">
    <location>
        <begin position="449"/>
        <end position="471"/>
    </location>
</feature>
<comment type="similarity">
    <text evidence="2">Belongs to the major facilitator superfamily. MFSD6 family.</text>
</comment>
<dbReference type="Pfam" id="PF12832">
    <property type="entry name" value="MFS_1_like"/>
    <property type="match status" value="1"/>
</dbReference>
<accession>A7RNH1</accession>
<feature type="transmembrane region" description="Helical" evidence="6">
    <location>
        <begin position="103"/>
        <end position="123"/>
    </location>
</feature>
<gene>
    <name evidence="8" type="ORF">NEMVEDRAFT_v1g239585</name>
</gene>
<dbReference type="HOGENOM" id="CLU_013133_2_1_1"/>
<dbReference type="GO" id="GO:0016020">
    <property type="term" value="C:membrane"/>
    <property type="evidence" value="ECO:0000318"/>
    <property type="project" value="GO_Central"/>
</dbReference>
<dbReference type="InParanoid" id="A7RNH1"/>
<evidence type="ECO:0000256" key="1">
    <source>
        <dbReference type="ARBA" id="ARBA00004141"/>
    </source>
</evidence>
<dbReference type="PANTHER" id="PTHR16172:SF2">
    <property type="entry name" value="MAJOR FACILITATOR SUPERFAMILY DOMAIN-CONTAINING PROTEIN 6"/>
    <property type="match status" value="1"/>
</dbReference>
<dbReference type="PANTHER" id="PTHR16172">
    <property type="entry name" value="MAJOR FACILITATOR SUPERFAMILY DOMAIN-CONTAINING PROTEIN 6-LIKE"/>
    <property type="match status" value="1"/>
</dbReference>
<feature type="domain" description="Major facilitator superfamily associated" evidence="7">
    <location>
        <begin position="37"/>
        <end position="451"/>
    </location>
</feature>
<dbReference type="PhylomeDB" id="A7RNH1"/>
<dbReference type="SUPFAM" id="SSF103473">
    <property type="entry name" value="MFS general substrate transporter"/>
    <property type="match status" value="1"/>
</dbReference>
<dbReference type="InterPro" id="IPR036259">
    <property type="entry name" value="MFS_trans_sf"/>
</dbReference>
<dbReference type="OMA" id="NCAFEIP"/>
<feature type="transmembrane region" description="Helical" evidence="6">
    <location>
        <begin position="41"/>
        <end position="61"/>
    </location>
</feature>
<feature type="transmembrane region" description="Helical" evidence="6">
    <location>
        <begin position="251"/>
        <end position="273"/>
    </location>
</feature>
<feature type="transmembrane region" description="Helical" evidence="6">
    <location>
        <begin position="419"/>
        <end position="437"/>
    </location>
</feature>
<dbReference type="Proteomes" id="UP000001593">
    <property type="component" value="Unassembled WGS sequence"/>
</dbReference>
<proteinExistence type="inferred from homology"/>
<dbReference type="InterPro" id="IPR024989">
    <property type="entry name" value="MFS_assoc_dom"/>
</dbReference>
<dbReference type="KEGG" id="nve:5519293"/>
<dbReference type="CDD" id="cd17335">
    <property type="entry name" value="MFS_MFSD6"/>
    <property type="match status" value="1"/>
</dbReference>
<name>A7RNH1_NEMVE</name>
<keyword evidence="5 6" id="KW-0472">Membrane</keyword>
<dbReference type="AlphaFoldDB" id="A7RNH1"/>